<feature type="compositionally biased region" description="Polar residues" evidence="2">
    <location>
        <begin position="267"/>
        <end position="289"/>
    </location>
</feature>
<reference evidence="3 4" key="1">
    <citation type="submission" date="2020-01" db="EMBL/GenBank/DDBJ databases">
        <title>Identification and distribution of gene clusters putatively required for synthesis of sphingolipid metabolism inhibitors in phylogenetically diverse species of the filamentous fungus Fusarium.</title>
        <authorList>
            <person name="Kim H.-S."/>
            <person name="Busman M."/>
            <person name="Brown D.W."/>
            <person name="Divon H."/>
            <person name="Uhlig S."/>
            <person name="Proctor R.H."/>
        </authorList>
    </citation>
    <scope>NUCLEOTIDE SEQUENCE [LARGE SCALE GENOMIC DNA]</scope>
    <source>
        <strain evidence="3 4">NRRL 20459</strain>
    </source>
</reference>
<feature type="compositionally biased region" description="Low complexity" evidence="2">
    <location>
        <begin position="1036"/>
        <end position="1055"/>
    </location>
</feature>
<proteinExistence type="predicted"/>
<dbReference type="Proteomes" id="UP000554235">
    <property type="component" value="Unassembled WGS sequence"/>
</dbReference>
<organism evidence="3 4">
    <name type="scientific">Fusarium albosuccineum</name>
    <dbReference type="NCBI Taxonomy" id="1237068"/>
    <lineage>
        <taxon>Eukaryota</taxon>
        <taxon>Fungi</taxon>
        <taxon>Dikarya</taxon>
        <taxon>Ascomycota</taxon>
        <taxon>Pezizomycotina</taxon>
        <taxon>Sordariomycetes</taxon>
        <taxon>Hypocreomycetidae</taxon>
        <taxon>Hypocreales</taxon>
        <taxon>Nectriaceae</taxon>
        <taxon>Fusarium</taxon>
        <taxon>Fusarium decemcellulare species complex</taxon>
    </lineage>
</organism>
<feature type="compositionally biased region" description="Polar residues" evidence="2">
    <location>
        <begin position="190"/>
        <end position="207"/>
    </location>
</feature>
<feature type="compositionally biased region" description="Polar residues" evidence="2">
    <location>
        <begin position="1059"/>
        <end position="1068"/>
    </location>
</feature>
<feature type="compositionally biased region" description="Basic and acidic residues" evidence="2">
    <location>
        <begin position="409"/>
        <end position="419"/>
    </location>
</feature>
<feature type="compositionally biased region" description="Low complexity" evidence="2">
    <location>
        <begin position="304"/>
        <end position="319"/>
    </location>
</feature>
<evidence type="ECO:0000313" key="4">
    <source>
        <dbReference type="Proteomes" id="UP000554235"/>
    </source>
</evidence>
<dbReference type="OrthoDB" id="4848543at2759"/>
<feature type="compositionally biased region" description="Polar residues" evidence="2">
    <location>
        <begin position="1024"/>
        <end position="1034"/>
    </location>
</feature>
<dbReference type="EMBL" id="JAADYS010001940">
    <property type="protein sequence ID" value="KAF4460444.1"/>
    <property type="molecule type" value="Genomic_DNA"/>
</dbReference>
<feature type="compositionally biased region" description="Polar residues" evidence="2">
    <location>
        <begin position="126"/>
        <end position="163"/>
    </location>
</feature>
<feature type="compositionally biased region" description="Polar residues" evidence="2">
    <location>
        <begin position="101"/>
        <end position="119"/>
    </location>
</feature>
<feature type="region of interest" description="Disordered" evidence="2">
    <location>
        <begin position="373"/>
        <end position="450"/>
    </location>
</feature>
<dbReference type="AlphaFoldDB" id="A0A8H4L399"/>
<gene>
    <name evidence="3" type="ORF">FALBO_12767</name>
</gene>
<keyword evidence="4" id="KW-1185">Reference proteome</keyword>
<evidence type="ECO:0000256" key="1">
    <source>
        <dbReference type="SAM" id="Coils"/>
    </source>
</evidence>
<comment type="caution">
    <text evidence="3">The sequence shown here is derived from an EMBL/GenBank/DDBJ whole genome shotgun (WGS) entry which is preliminary data.</text>
</comment>
<feature type="region of interest" description="Disordered" evidence="2">
    <location>
        <begin position="304"/>
        <end position="328"/>
    </location>
</feature>
<feature type="compositionally biased region" description="Low complexity" evidence="2">
    <location>
        <begin position="379"/>
        <end position="391"/>
    </location>
</feature>
<feature type="compositionally biased region" description="Basic and acidic residues" evidence="2">
    <location>
        <begin position="1106"/>
        <end position="1119"/>
    </location>
</feature>
<feature type="compositionally biased region" description="Polar residues" evidence="2">
    <location>
        <begin position="215"/>
        <end position="225"/>
    </location>
</feature>
<feature type="compositionally biased region" description="Basic residues" evidence="2">
    <location>
        <begin position="1140"/>
        <end position="1149"/>
    </location>
</feature>
<evidence type="ECO:0000256" key="2">
    <source>
        <dbReference type="SAM" id="MobiDB-lite"/>
    </source>
</evidence>
<feature type="region of interest" description="Disordered" evidence="2">
    <location>
        <begin position="92"/>
        <end position="289"/>
    </location>
</feature>
<feature type="region of interest" description="Disordered" evidence="2">
    <location>
        <begin position="991"/>
        <end position="1149"/>
    </location>
</feature>
<feature type="compositionally biased region" description="Low complexity" evidence="2">
    <location>
        <begin position="1087"/>
        <end position="1104"/>
    </location>
</feature>
<feature type="coiled-coil region" evidence="1">
    <location>
        <begin position="768"/>
        <end position="799"/>
    </location>
</feature>
<accession>A0A8H4L399</accession>
<feature type="coiled-coil region" evidence="1">
    <location>
        <begin position="611"/>
        <end position="681"/>
    </location>
</feature>
<name>A0A8H4L399_9HYPO</name>
<evidence type="ECO:0000313" key="3">
    <source>
        <dbReference type="EMBL" id="KAF4460444.1"/>
    </source>
</evidence>
<protein>
    <submittedName>
        <fullName evidence="3">Uncharacterized protein</fullName>
    </submittedName>
</protein>
<feature type="coiled-coil region" evidence="1">
    <location>
        <begin position="501"/>
        <end position="563"/>
    </location>
</feature>
<sequence>MPPSPGPVPPGSPVGSNNSLASVSRIDEAELAKDDATVEESKKTAKTTWNIPNVKKFTMPEEDISEAALAEGFSFAQAPRVNQFFQRPSAQGIQTAKRLHSLSQEQGDATPRSIPSSQEDLADSQAPETLSVHQEQQDATPRSIPSNQEDSAGSQAPETLSVHQEQRDVTAHAIPSISENSADDPKAVQASVSSHQTEDSPASQPISSGPEEPDNVSSQAPSPFFSQKEDYTITQPVLSHPEDSAERSSSILQRELDWETPLDVEQSRQTLSSAWNNPASQQHKPSGVNIQPLINESNFYQPDLSLSVTGSVSPSSISPHPTPSRGTEIAEAQSRHYWTTEAEFVGFKTRSNGDRFENANSLLNFSPDYETESQISNYKTSKTPVPQTPKTPKLRAHGSRNNLPSRPVPSEDHHEEIVRGHRRRESRSSSLSGTPTGIRKSRSLDSPGPKRRAMLNVVKYFNECITAAEAEKDQDNLAEIRRLEDMVYKTKNHLDGSLLLVSEKEALCKELERQVHHVEGKNRRLSLASETLRNELEQSRKSAAAFEEKYRKSKSTLKEVRSRGLQEKESHVMDENQRLLKENDTLRHELTKSRDHVTAFQDKYSKCKSKLNSAIEEHQNLFSRLRAYKAQTTEQLQAERGVRAADMRAATQALEASGKKHEELEARINNCREDMAQETQKGSLEAEDRLQDVAEKLQSGVASLTDGSDLFSKLDLISERLESTTKDQPVTTDLKPMMEGLETKIILRLLPEIQTIQSKPNESTEGLRDTMQNQVEKLCERLTEQSEAHKTIIEQLRSRETKSNDFEQLVLQGTGSMFLKLNQVDINTTRSARQIDELGRTFDANERQGKQIFRKAIDMVKNTLDDEFEKQRAMSEQGSEAFRQIHKEGTQYLHRAISEQVAALRERLDRLECPANSHSQAPVQLPTIFEQPLPGSLVDPTGCTGRISLPVSTKSSLSAESASSTAMHLPTFGHLNGVYHYEPVDRKVVVQSPEREPTSTAPPLSIIQEQTRRREAASPRPILRTTSSSLQGNRPSRGSYRGTRGYRGSYESGSRGRIRTSSVDSLSTTEDHTDASRRRVPSPTTFTGEDIASAAEAAETVGATGKKHELSTSKAKEDTTPPAKKAKAKGSEGTPGRTRPVIRRTYSRK</sequence>
<keyword evidence="1" id="KW-0175">Coiled coil</keyword>